<organism evidence="1">
    <name type="scientific">marine metagenome</name>
    <dbReference type="NCBI Taxonomy" id="408172"/>
    <lineage>
        <taxon>unclassified sequences</taxon>
        <taxon>metagenomes</taxon>
        <taxon>ecological metagenomes</taxon>
    </lineage>
</organism>
<sequence length="78" mass="9510">MIELTYIDDHEEPGQVVEGTPIIMRFHPLVVGYQMHFKTWKELDKFVRKEKLNKYKIQGKEKGGHIKIQYKNIKRYYR</sequence>
<protein>
    <submittedName>
        <fullName evidence="1">Uncharacterized protein</fullName>
    </submittedName>
</protein>
<evidence type="ECO:0000313" key="1">
    <source>
        <dbReference type="EMBL" id="SVA12743.1"/>
    </source>
</evidence>
<reference evidence="1" key="1">
    <citation type="submission" date="2018-05" db="EMBL/GenBank/DDBJ databases">
        <authorList>
            <person name="Lanie J.A."/>
            <person name="Ng W.-L."/>
            <person name="Kazmierczak K.M."/>
            <person name="Andrzejewski T.M."/>
            <person name="Davidsen T.M."/>
            <person name="Wayne K.J."/>
            <person name="Tettelin H."/>
            <person name="Glass J.I."/>
            <person name="Rusch D."/>
            <person name="Podicherti R."/>
            <person name="Tsui H.-C.T."/>
            <person name="Winkler M.E."/>
        </authorList>
    </citation>
    <scope>NUCLEOTIDE SEQUENCE</scope>
</reference>
<proteinExistence type="predicted"/>
<gene>
    <name evidence="1" type="ORF">METZ01_LOCUS65597</name>
</gene>
<name>A0A381TFK6_9ZZZZ</name>
<dbReference type="AlphaFoldDB" id="A0A381TFK6"/>
<dbReference type="EMBL" id="UINC01004223">
    <property type="protein sequence ID" value="SVA12743.1"/>
    <property type="molecule type" value="Genomic_DNA"/>
</dbReference>
<accession>A0A381TFK6</accession>